<dbReference type="AlphaFoldDB" id="A0AAE0TFT6"/>
<evidence type="ECO:0000313" key="1">
    <source>
        <dbReference type="EMBL" id="KAK3609590.1"/>
    </source>
</evidence>
<organism evidence="1 2">
    <name type="scientific">Potamilus streckersoni</name>
    <dbReference type="NCBI Taxonomy" id="2493646"/>
    <lineage>
        <taxon>Eukaryota</taxon>
        <taxon>Metazoa</taxon>
        <taxon>Spiralia</taxon>
        <taxon>Lophotrochozoa</taxon>
        <taxon>Mollusca</taxon>
        <taxon>Bivalvia</taxon>
        <taxon>Autobranchia</taxon>
        <taxon>Heteroconchia</taxon>
        <taxon>Palaeoheterodonta</taxon>
        <taxon>Unionida</taxon>
        <taxon>Unionoidea</taxon>
        <taxon>Unionidae</taxon>
        <taxon>Ambleminae</taxon>
        <taxon>Lampsilini</taxon>
        <taxon>Potamilus</taxon>
    </lineage>
</organism>
<name>A0AAE0TFT6_9BIVA</name>
<dbReference type="InterPro" id="IPR032675">
    <property type="entry name" value="LRR_dom_sf"/>
</dbReference>
<dbReference type="EMBL" id="JAEAOA010002242">
    <property type="protein sequence ID" value="KAK3609590.1"/>
    <property type="molecule type" value="Genomic_DNA"/>
</dbReference>
<reference evidence="1" key="3">
    <citation type="submission" date="2023-05" db="EMBL/GenBank/DDBJ databases">
        <authorList>
            <person name="Smith C.H."/>
        </authorList>
    </citation>
    <scope>NUCLEOTIDE SEQUENCE</scope>
    <source>
        <strain evidence="1">CHS0354</strain>
        <tissue evidence="1">Mantle</tissue>
    </source>
</reference>
<proteinExistence type="predicted"/>
<dbReference type="Gene3D" id="3.80.10.10">
    <property type="entry name" value="Ribonuclease Inhibitor"/>
    <property type="match status" value="1"/>
</dbReference>
<sequence>MLRNLTLPAYPTACAISVSKRCSNQDMENGSFNELPDLVVLDLSQNRGLHLIDLTNAMMGLSSPNMQVLNVSGVNSLEDMRLFTVDHQFMENLRSTRSTVLDISWTRIIAFATSLRYYLPNLEYFNASGTTLLGQSMCLSDLYYMYSLRALVLDKWPVFTRSSSSRRPVSNECIYANSSTDAECFNSPPNLEIFSFID</sequence>
<dbReference type="Proteomes" id="UP001195483">
    <property type="component" value="Unassembled WGS sequence"/>
</dbReference>
<accession>A0AAE0TFT6</accession>
<gene>
    <name evidence="1" type="ORF">CHS0354_038587</name>
</gene>
<reference evidence="1" key="2">
    <citation type="journal article" date="2021" name="Genome Biol. Evol.">
        <title>Developing a high-quality reference genome for a parasitic bivalve with doubly uniparental inheritance (Bivalvia: Unionida).</title>
        <authorList>
            <person name="Smith C.H."/>
        </authorList>
    </citation>
    <scope>NUCLEOTIDE SEQUENCE</scope>
    <source>
        <strain evidence="1">CHS0354</strain>
        <tissue evidence="1">Mantle</tissue>
    </source>
</reference>
<keyword evidence="2" id="KW-1185">Reference proteome</keyword>
<reference evidence="1" key="1">
    <citation type="journal article" date="2021" name="Genome Biol. Evol.">
        <title>A High-Quality Reference Genome for a Parasitic Bivalve with Doubly Uniparental Inheritance (Bivalvia: Unionida).</title>
        <authorList>
            <person name="Smith C.H."/>
        </authorList>
    </citation>
    <scope>NUCLEOTIDE SEQUENCE</scope>
    <source>
        <strain evidence="1">CHS0354</strain>
    </source>
</reference>
<comment type="caution">
    <text evidence="1">The sequence shown here is derived from an EMBL/GenBank/DDBJ whole genome shotgun (WGS) entry which is preliminary data.</text>
</comment>
<dbReference type="SUPFAM" id="SSF52047">
    <property type="entry name" value="RNI-like"/>
    <property type="match status" value="1"/>
</dbReference>
<evidence type="ECO:0000313" key="2">
    <source>
        <dbReference type="Proteomes" id="UP001195483"/>
    </source>
</evidence>
<protein>
    <submittedName>
        <fullName evidence="1">Uncharacterized protein</fullName>
    </submittedName>
</protein>